<sequence length="124" mass="13472">MMPPARAASHQHQDHPLPSALLLVYASRWHASCSLRHAICVNGFSSPISTSVLLLVRFFSDTRCPVRLLVRVYGSTTRIPTALCATRPVRSESALDAMCTTLRSLNNTSTTILPNPALLVCTGI</sequence>
<gene>
    <name evidence="1" type="ORF">HGRIS_014973</name>
</gene>
<comment type="caution">
    <text evidence="1">The sequence shown here is derived from an EMBL/GenBank/DDBJ whole genome shotgun (WGS) entry which is preliminary data.</text>
</comment>
<protein>
    <submittedName>
        <fullName evidence="1">Uncharacterized protein</fullName>
    </submittedName>
</protein>
<dbReference type="EMBL" id="JASNQZ010000015">
    <property type="protein sequence ID" value="KAL0946294.1"/>
    <property type="molecule type" value="Genomic_DNA"/>
</dbReference>
<accession>A0ABR3ISK8</accession>
<keyword evidence="2" id="KW-1185">Reference proteome</keyword>
<proteinExistence type="predicted"/>
<evidence type="ECO:0000313" key="1">
    <source>
        <dbReference type="EMBL" id="KAL0946294.1"/>
    </source>
</evidence>
<name>A0ABR3ISK8_9AGAR</name>
<evidence type="ECO:0000313" key="2">
    <source>
        <dbReference type="Proteomes" id="UP001556367"/>
    </source>
</evidence>
<reference evidence="2" key="1">
    <citation type="submission" date="2024-06" db="EMBL/GenBank/DDBJ databases">
        <title>Multi-omics analyses provide insights into the biosynthesis of the anticancer antibiotic pleurotin in Hohenbuehelia grisea.</title>
        <authorList>
            <person name="Weaver J.A."/>
            <person name="Alberti F."/>
        </authorList>
    </citation>
    <scope>NUCLEOTIDE SEQUENCE [LARGE SCALE GENOMIC DNA]</scope>
    <source>
        <strain evidence="2">T-177</strain>
    </source>
</reference>
<organism evidence="1 2">
    <name type="scientific">Hohenbuehelia grisea</name>
    <dbReference type="NCBI Taxonomy" id="104357"/>
    <lineage>
        <taxon>Eukaryota</taxon>
        <taxon>Fungi</taxon>
        <taxon>Dikarya</taxon>
        <taxon>Basidiomycota</taxon>
        <taxon>Agaricomycotina</taxon>
        <taxon>Agaricomycetes</taxon>
        <taxon>Agaricomycetidae</taxon>
        <taxon>Agaricales</taxon>
        <taxon>Pleurotineae</taxon>
        <taxon>Pleurotaceae</taxon>
        <taxon>Hohenbuehelia</taxon>
    </lineage>
</organism>
<dbReference type="Proteomes" id="UP001556367">
    <property type="component" value="Unassembled WGS sequence"/>
</dbReference>